<feature type="non-terminal residue" evidence="2">
    <location>
        <position position="1"/>
    </location>
</feature>
<feature type="compositionally biased region" description="Basic residues" evidence="1">
    <location>
        <begin position="198"/>
        <end position="208"/>
    </location>
</feature>
<feature type="compositionally biased region" description="Gly residues" evidence="1">
    <location>
        <begin position="126"/>
        <end position="141"/>
    </location>
</feature>
<proteinExistence type="predicted"/>
<feature type="region of interest" description="Disordered" evidence="1">
    <location>
        <begin position="1"/>
        <end position="224"/>
    </location>
</feature>
<dbReference type="EMBL" id="CADCVK010000413">
    <property type="protein sequence ID" value="CAA9505655.1"/>
    <property type="molecule type" value="Genomic_DNA"/>
</dbReference>
<protein>
    <submittedName>
        <fullName evidence="2">Uncharacterized protein</fullName>
    </submittedName>
</protein>
<evidence type="ECO:0000256" key="1">
    <source>
        <dbReference type="SAM" id="MobiDB-lite"/>
    </source>
</evidence>
<feature type="compositionally biased region" description="Basic residues" evidence="1">
    <location>
        <begin position="75"/>
        <end position="90"/>
    </location>
</feature>
<reference evidence="2" key="1">
    <citation type="submission" date="2020-02" db="EMBL/GenBank/DDBJ databases">
        <authorList>
            <person name="Meier V. D."/>
        </authorList>
    </citation>
    <scope>NUCLEOTIDE SEQUENCE</scope>
    <source>
        <strain evidence="2">AVDCRST_MAG12</strain>
    </source>
</reference>
<gene>
    <name evidence="2" type="ORF">AVDCRST_MAG12-2940</name>
</gene>
<name>A0A6J4SUJ8_9ACTN</name>
<feature type="compositionally biased region" description="Basic residues" evidence="1">
    <location>
        <begin position="109"/>
        <end position="125"/>
    </location>
</feature>
<accession>A0A6J4SUJ8</accession>
<evidence type="ECO:0000313" key="2">
    <source>
        <dbReference type="EMBL" id="CAA9505655.1"/>
    </source>
</evidence>
<feature type="compositionally biased region" description="Basic residues" evidence="1">
    <location>
        <begin position="51"/>
        <end position="66"/>
    </location>
</feature>
<organism evidence="2">
    <name type="scientific">uncultured Rubrobacteraceae bacterium</name>
    <dbReference type="NCBI Taxonomy" id="349277"/>
    <lineage>
        <taxon>Bacteria</taxon>
        <taxon>Bacillati</taxon>
        <taxon>Actinomycetota</taxon>
        <taxon>Rubrobacteria</taxon>
        <taxon>Rubrobacterales</taxon>
        <taxon>Rubrobacteraceae</taxon>
        <taxon>environmental samples</taxon>
    </lineage>
</organism>
<dbReference type="AlphaFoldDB" id="A0A6J4SUJ8"/>
<feature type="compositionally biased region" description="Basic and acidic residues" evidence="1">
    <location>
        <begin position="1"/>
        <end position="22"/>
    </location>
</feature>
<feature type="non-terminal residue" evidence="2">
    <location>
        <position position="224"/>
    </location>
</feature>
<sequence>VRPHTPETHPRLRRYPRPDPRRVRPRRGRRLPRGDGRPARRRAPWEGANAGRRRLPRRHRGGRHGRHDPAGGFHGLRRHPPRVRRPRPLPRRGGPGAGPPGFGVVGGGPHRRRDGRARCRVRGRARGCGAGGKRPGGPLGRGGRRGAGRPVARDGTGGGRPSRAGARPDRRRGAVAGGLRGPVDDRARLTPGPGRLRAPARLRGRRLPRAQDPALSCEDRRRGG</sequence>
<feature type="compositionally biased region" description="Gly residues" evidence="1">
    <location>
        <begin position="93"/>
        <end position="108"/>
    </location>
</feature>